<organism evidence="8 9">
    <name type="scientific">Jeotgalibacillus soli</name>
    <dbReference type="NCBI Taxonomy" id="889306"/>
    <lineage>
        <taxon>Bacteria</taxon>
        <taxon>Bacillati</taxon>
        <taxon>Bacillota</taxon>
        <taxon>Bacilli</taxon>
        <taxon>Bacillales</taxon>
        <taxon>Caryophanaceae</taxon>
        <taxon>Jeotgalibacillus</taxon>
    </lineage>
</organism>
<dbReference type="SUPFAM" id="SSF51735">
    <property type="entry name" value="NAD(P)-binding Rossmann-fold domains"/>
    <property type="match status" value="1"/>
</dbReference>
<dbReference type="Pfam" id="PF14824">
    <property type="entry name" value="Sirohm_synth_M"/>
    <property type="match status" value="1"/>
</dbReference>
<dbReference type="Gene3D" id="3.40.50.720">
    <property type="entry name" value="NAD(P)-binding Rossmann-like Domain"/>
    <property type="match status" value="1"/>
</dbReference>
<dbReference type="EC" id="1.3.1.76" evidence="2"/>
<comment type="catalytic activity">
    <reaction evidence="6">
        <text>precorrin-2 + NAD(+) = sirohydrochlorin + NADH + 2 H(+)</text>
        <dbReference type="Rhea" id="RHEA:15613"/>
        <dbReference type="ChEBI" id="CHEBI:15378"/>
        <dbReference type="ChEBI" id="CHEBI:57540"/>
        <dbReference type="ChEBI" id="CHEBI:57945"/>
        <dbReference type="ChEBI" id="CHEBI:58351"/>
        <dbReference type="ChEBI" id="CHEBI:58827"/>
        <dbReference type="EC" id="1.3.1.76"/>
    </reaction>
</comment>
<evidence type="ECO:0000256" key="2">
    <source>
        <dbReference type="ARBA" id="ARBA00012400"/>
    </source>
</evidence>
<dbReference type="InterPro" id="IPR006367">
    <property type="entry name" value="Sirohaem_synthase_N"/>
</dbReference>
<dbReference type="PANTHER" id="PTHR35330:SF1">
    <property type="entry name" value="SIROHEME BIOSYNTHESIS PROTEIN MET8"/>
    <property type="match status" value="1"/>
</dbReference>
<dbReference type="Pfam" id="PF22440">
    <property type="entry name" value="SirC_C"/>
    <property type="match status" value="1"/>
</dbReference>
<dbReference type="AlphaFoldDB" id="A0A0C2S6J2"/>
<dbReference type="STRING" id="889306.KP78_11170"/>
<dbReference type="PATRIC" id="fig|889306.3.peg.1125"/>
<keyword evidence="3" id="KW-0560">Oxidoreductase</keyword>
<dbReference type="InterPro" id="IPR028161">
    <property type="entry name" value="Met8-like"/>
</dbReference>
<dbReference type="Proteomes" id="UP000031938">
    <property type="component" value="Unassembled WGS sequence"/>
</dbReference>
<evidence type="ECO:0000313" key="8">
    <source>
        <dbReference type="EMBL" id="KIL49649.1"/>
    </source>
</evidence>
<accession>A0A0C2S6J2</accession>
<keyword evidence="9" id="KW-1185">Reference proteome</keyword>
<evidence type="ECO:0000313" key="9">
    <source>
        <dbReference type="Proteomes" id="UP000031938"/>
    </source>
</evidence>
<evidence type="ECO:0000256" key="1">
    <source>
        <dbReference type="ARBA" id="ARBA00005010"/>
    </source>
</evidence>
<name>A0A0C2S6J2_9BACL</name>
<dbReference type="OrthoDB" id="9773765at2"/>
<dbReference type="PANTHER" id="PTHR35330">
    <property type="entry name" value="SIROHEME BIOSYNTHESIS PROTEIN MET8"/>
    <property type="match status" value="1"/>
</dbReference>
<protein>
    <recommendedName>
        <fullName evidence="2">precorrin-2 dehydrogenase</fullName>
        <ecNumber evidence="2">1.3.1.76</ecNumber>
    </recommendedName>
</protein>
<sequence length="208" mass="23485">MQPLIIDLHKKNIVIAGGGRIAARKARVLGAEQATITFIAPEISKEVYELSRDKGYSLIHRKAEPSDFAEAMLVILATNNREANRTLCQSLPPHQLVCVVDESGEGNVTFPATVRRGHLQVAVTSNGSSPKLTRKLKKELEAQFDSSWEPYTAFLGRSRELIKKLPLSFEEKSELLLELLEDQYRLSEEAQETIWRKLQSFQQNQIVK</sequence>
<evidence type="ECO:0000256" key="4">
    <source>
        <dbReference type="ARBA" id="ARBA00023027"/>
    </source>
</evidence>
<dbReference type="Pfam" id="PF13241">
    <property type="entry name" value="NAD_binding_7"/>
    <property type="match status" value="1"/>
</dbReference>
<feature type="domain" description="Siroheme synthase central" evidence="7">
    <location>
        <begin position="116"/>
        <end position="143"/>
    </location>
</feature>
<dbReference type="GO" id="GO:0043115">
    <property type="term" value="F:precorrin-2 dehydrogenase activity"/>
    <property type="evidence" value="ECO:0007669"/>
    <property type="project" value="UniProtKB-EC"/>
</dbReference>
<evidence type="ECO:0000256" key="6">
    <source>
        <dbReference type="ARBA" id="ARBA00047561"/>
    </source>
</evidence>
<dbReference type="EMBL" id="JXRP01000009">
    <property type="protein sequence ID" value="KIL49649.1"/>
    <property type="molecule type" value="Genomic_DNA"/>
</dbReference>
<reference evidence="8 9" key="1">
    <citation type="submission" date="2015-01" db="EMBL/GenBank/DDBJ databases">
        <title>Genome sequencing of Jeotgalibacillus soli.</title>
        <authorList>
            <person name="Goh K.M."/>
            <person name="Chan K.-G."/>
            <person name="Yaakop A.S."/>
            <person name="Ee R."/>
            <person name="Gan H.M."/>
            <person name="Chan C.S."/>
        </authorList>
    </citation>
    <scope>NUCLEOTIDE SEQUENCE [LARGE SCALE GENOMIC DNA]</scope>
    <source>
        <strain evidence="8 9">P9</strain>
    </source>
</reference>
<evidence type="ECO:0000256" key="5">
    <source>
        <dbReference type="ARBA" id="ARBA00023244"/>
    </source>
</evidence>
<dbReference type="Gene3D" id="1.10.8.610">
    <property type="entry name" value="SirC, precorrin-2 dehydrogenase, C-terminal helical domain-like"/>
    <property type="match status" value="1"/>
</dbReference>
<dbReference type="NCBIfam" id="TIGR01470">
    <property type="entry name" value="cysG_Nterm"/>
    <property type="match status" value="1"/>
</dbReference>
<comment type="pathway">
    <text evidence="1">Porphyrin-containing compound metabolism; siroheme biosynthesis; sirohydrochlorin from precorrin-2: step 1/1.</text>
</comment>
<evidence type="ECO:0000256" key="3">
    <source>
        <dbReference type="ARBA" id="ARBA00023002"/>
    </source>
</evidence>
<proteinExistence type="predicted"/>
<dbReference type="GO" id="GO:0004325">
    <property type="term" value="F:ferrochelatase activity"/>
    <property type="evidence" value="ECO:0007669"/>
    <property type="project" value="InterPro"/>
</dbReference>
<dbReference type="SUPFAM" id="SSF75615">
    <property type="entry name" value="Siroheme synthase middle domains-like"/>
    <property type="match status" value="1"/>
</dbReference>
<keyword evidence="5" id="KW-0627">Porphyrin biosynthesis</keyword>
<gene>
    <name evidence="8" type="ORF">KP78_11170</name>
</gene>
<dbReference type="GO" id="GO:0019354">
    <property type="term" value="P:siroheme biosynthetic process"/>
    <property type="evidence" value="ECO:0007669"/>
    <property type="project" value="UniProtKB-UniPathway"/>
</dbReference>
<dbReference type="InterPro" id="IPR042518">
    <property type="entry name" value="SirC_C"/>
</dbReference>
<dbReference type="InterPro" id="IPR028281">
    <property type="entry name" value="Sirohaem_synthase_central"/>
</dbReference>
<comment type="caution">
    <text evidence="8">The sequence shown here is derived from an EMBL/GenBank/DDBJ whole genome shotgun (WGS) entry which is preliminary data.</text>
</comment>
<evidence type="ECO:0000259" key="7">
    <source>
        <dbReference type="Pfam" id="PF14824"/>
    </source>
</evidence>
<dbReference type="InterPro" id="IPR036291">
    <property type="entry name" value="NAD(P)-bd_dom_sf"/>
</dbReference>
<dbReference type="UniPathway" id="UPA00262">
    <property type="reaction ID" value="UER00222"/>
</dbReference>
<keyword evidence="4" id="KW-0520">NAD</keyword>